<keyword evidence="5 7" id="KW-0862">Zinc</keyword>
<feature type="binding site" evidence="7">
    <location>
        <position position="251"/>
    </location>
    <ligand>
        <name>4-imidazolone-5-propanoate</name>
        <dbReference type="ChEBI" id="CHEBI:77893"/>
    </ligand>
</feature>
<evidence type="ECO:0000256" key="7">
    <source>
        <dbReference type="HAMAP-Rule" id="MF_00372"/>
    </source>
</evidence>
<feature type="binding site" evidence="7">
    <location>
        <position position="323"/>
    </location>
    <ligand>
        <name>Fe(3+)</name>
        <dbReference type="ChEBI" id="CHEBI:29034"/>
    </ligand>
</feature>
<dbReference type="EMBL" id="JAPMOU010000001">
    <property type="protein sequence ID" value="MDE1460559.1"/>
    <property type="molecule type" value="Genomic_DNA"/>
</dbReference>
<dbReference type="Gene3D" id="3.20.20.140">
    <property type="entry name" value="Metal-dependent hydrolases"/>
    <property type="match status" value="1"/>
</dbReference>
<keyword evidence="6 7" id="KW-0408">Iron</keyword>
<dbReference type="InterPro" id="IPR011059">
    <property type="entry name" value="Metal-dep_hydrolase_composite"/>
</dbReference>
<feature type="domain" description="Amidohydrolase-related" evidence="8">
    <location>
        <begin position="70"/>
        <end position="410"/>
    </location>
</feature>
<feature type="binding site" evidence="7">
    <location>
        <position position="248"/>
    </location>
    <ligand>
        <name>Zn(2+)</name>
        <dbReference type="ChEBI" id="CHEBI:29105"/>
    </ligand>
</feature>
<evidence type="ECO:0000313" key="10">
    <source>
        <dbReference type="Proteomes" id="UP001528823"/>
    </source>
</evidence>
<feature type="binding site" evidence="7">
    <location>
        <position position="328"/>
    </location>
    <ligand>
        <name>4-imidazolone-5-propanoate</name>
        <dbReference type="ChEBI" id="CHEBI:77893"/>
    </ligand>
</feature>
<dbReference type="InterPro" id="IPR032466">
    <property type="entry name" value="Metal_Hydrolase"/>
</dbReference>
<feature type="binding site" evidence="7">
    <location>
        <position position="248"/>
    </location>
    <ligand>
        <name>Fe(3+)</name>
        <dbReference type="ChEBI" id="CHEBI:29034"/>
    </ligand>
</feature>
<dbReference type="InterPro" id="IPR006680">
    <property type="entry name" value="Amidohydro-rel"/>
</dbReference>
<accession>A0ABT5U5U2</accession>
<comment type="cofactor">
    <cofactor evidence="7">
        <name>Zn(2+)</name>
        <dbReference type="ChEBI" id="CHEBI:29105"/>
    </cofactor>
    <cofactor evidence="7">
        <name>Fe(3+)</name>
        <dbReference type="ChEBI" id="CHEBI:29034"/>
    </cofactor>
    <text evidence="7">Binds 1 zinc or iron ion per subunit.</text>
</comment>
<comment type="caution">
    <text evidence="9">The sequence shown here is derived from an EMBL/GenBank/DDBJ whole genome shotgun (WGS) entry which is preliminary data.</text>
</comment>
<dbReference type="RefSeq" id="WP_274686930.1">
    <property type="nucleotide sequence ID" value="NZ_JAPMOU010000001.1"/>
</dbReference>
<dbReference type="NCBIfam" id="TIGR01224">
    <property type="entry name" value="hutI"/>
    <property type="match status" value="1"/>
</dbReference>
<feature type="binding site" evidence="7">
    <location>
        <position position="80"/>
    </location>
    <ligand>
        <name>Fe(3+)</name>
        <dbReference type="ChEBI" id="CHEBI:29034"/>
    </ligand>
</feature>
<dbReference type="SUPFAM" id="SSF51556">
    <property type="entry name" value="Metallo-dependent hydrolases"/>
    <property type="match status" value="1"/>
</dbReference>
<dbReference type="Pfam" id="PF01979">
    <property type="entry name" value="Amidohydro_1"/>
    <property type="match status" value="1"/>
</dbReference>
<name>A0ABT5U5U2_9GAMM</name>
<keyword evidence="10" id="KW-1185">Reference proteome</keyword>
<organism evidence="9 10">
    <name type="scientific">Spartinivicinus poritis</name>
    <dbReference type="NCBI Taxonomy" id="2994640"/>
    <lineage>
        <taxon>Bacteria</taxon>
        <taxon>Pseudomonadati</taxon>
        <taxon>Pseudomonadota</taxon>
        <taxon>Gammaproteobacteria</taxon>
        <taxon>Oceanospirillales</taxon>
        <taxon>Zooshikellaceae</taxon>
        <taxon>Spartinivicinus</taxon>
    </lineage>
</organism>
<feature type="binding site" evidence="7">
    <location>
        <position position="78"/>
    </location>
    <ligand>
        <name>Fe(3+)</name>
        <dbReference type="ChEBI" id="CHEBI:29034"/>
    </ligand>
</feature>
<feature type="binding site" evidence="7">
    <location>
        <position position="150"/>
    </location>
    <ligand>
        <name>4-imidazolone-5-propanoate</name>
        <dbReference type="ChEBI" id="CHEBI:77893"/>
    </ligand>
</feature>
<comment type="subcellular location">
    <subcellularLocation>
        <location evidence="7">Cytoplasm</location>
    </subcellularLocation>
</comment>
<evidence type="ECO:0000256" key="3">
    <source>
        <dbReference type="ARBA" id="ARBA00022801"/>
    </source>
</evidence>
<comment type="similarity">
    <text evidence="7">Belongs to the metallo-dependent hydrolases superfamily. HutI family.</text>
</comment>
<comment type="catalytic activity">
    <reaction evidence="7">
        <text>4-imidazolone-5-propanoate + H2O = N-formimidoyl-L-glutamate</text>
        <dbReference type="Rhea" id="RHEA:23660"/>
        <dbReference type="ChEBI" id="CHEBI:15377"/>
        <dbReference type="ChEBI" id="CHEBI:58928"/>
        <dbReference type="ChEBI" id="CHEBI:77893"/>
        <dbReference type="EC" id="3.5.2.7"/>
    </reaction>
</comment>
<comment type="pathway">
    <text evidence="7">Amino-acid degradation; L-histidine degradation into L-glutamate; N-formimidoyl-L-glutamate from L-histidine: step 3/3.</text>
</comment>
<keyword evidence="2 7" id="KW-0479">Metal-binding</keyword>
<evidence type="ECO:0000256" key="2">
    <source>
        <dbReference type="ARBA" id="ARBA00022723"/>
    </source>
</evidence>
<dbReference type="PANTHER" id="PTHR42752">
    <property type="entry name" value="IMIDAZOLONEPROPIONASE"/>
    <property type="match status" value="1"/>
</dbReference>
<dbReference type="Proteomes" id="UP001528823">
    <property type="component" value="Unassembled WGS sequence"/>
</dbReference>
<protein>
    <recommendedName>
        <fullName evidence="1 7">Imidazolonepropionase</fullName>
        <ecNumber evidence="1 7">3.5.2.7</ecNumber>
    </recommendedName>
    <alternativeName>
        <fullName evidence="7">Imidazolone-5-propionate hydrolase</fullName>
    </alternativeName>
</protein>
<proteinExistence type="inferred from homology"/>
<keyword evidence="7" id="KW-0963">Cytoplasm</keyword>
<feature type="binding site" evidence="7">
    <location>
        <position position="87"/>
    </location>
    <ligand>
        <name>4-imidazolone-5-propanoate</name>
        <dbReference type="ChEBI" id="CHEBI:77893"/>
    </ligand>
</feature>
<feature type="binding site" evidence="7">
    <location>
        <position position="80"/>
    </location>
    <ligand>
        <name>Zn(2+)</name>
        <dbReference type="ChEBI" id="CHEBI:29105"/>
    </ligand>
</feature>
<keyword evidence="4 7" id="KW-0369">Histidine metabolism</keyword>
<keyword evidence="3 7" id="KW-0378">Hydrolase</keyword>
<feature type="binding site" evidence="7">
    <location>
        <position position="327"/>
    </location>
    <ligand>
        <name>N-formimidoyl-L-glutamate</name>
        <dbReference type="ChEBI" id="CHEBI:58928"/>
    </ligand>
</feature>
<dbReference type="GO" id="GO:0050480">
    <property type="term" value="F:imidazolonepropionase activity"/>
    <property type="evidence" value="ECO:0007669"/>
    <property type="project" value="UniProtKB-EC"/>
</dbReference>
<reference evidence="9 10" key="1">
    <citation type="submission" date="2022-11" db="EMBL/GenBank/DDBJ databases">
        <title>Spartinivicinus poritis sp. nov., isolated from scleractinian coral Porites lutea.</title>
        <authorList>
            <person name="Zhang G."/>
            <person name="Cai L."/>
            <person name="Wei Q."/>
        </authorList>
    </citation>
    <scope>NUCLEOTIDE SEQUENCE [LARGE SCALE GENOMIC DNA]</scope>
    <source>
        <strain evidence="9 10">A2-2</strain>
    </source>
</reference>
<dbReference type="InterPro" id="IPR005920">
    <property type="entry name" value="HutI"/>
</dbReference>
<feature type="binding site" evidence="7">
    <location>
        <position position="323"/>
    </location>
    <ligand>
        <name>Zn(2+)</name>
        <dbReference type="ChEBI" id="CHEBI:29105"/>
    </ligand>
</feature>
<comment type="function">
    <text evidence="7">Catalyzes the hydrolytic cleavage of the carbon-nitrogen bond in imidazolone-5-propanoate to yield N-formimidoyl-L-glutamate. It is the third step in the universal histidine degradation pathway.</text>
</comment>
<feature type="binding site" evidence="7">
    <location>
        <position position="183"/>
    </location>
    <ligand>
        <name>4-imidazolone-5-propanoate</name>
        <dbReference type="ChEBI" id="CHEBI:77893"/>
    </ligand>
</feature>
<dbReference type="HAMAP" id="MF_00372">
    <property type="entry name" value="HutI"/>
    <property type="match status" value="1"/>
</dbReference>
<gene>
    <name evidence="7 9" type="primary">hutI</name>
    <name evidence="9" type="ORF">ORQ98_01135</name>
</gene>
<feature type="binding site" evidence="7">
    <location>
        <position position="150"/>
    </location>
    <ligand>
        <name>N-formimidoyl-L-glutamate</name>
        <dbReference type="ChEBI" id="CHEBI:58928"/>
    </ligand>
</feature>
<dbReference type="EC" id="3.5.2.7" evidence="1 7"/>
<evidence type="ECO:0000256" key="1">
    <source>
        <dbReference type="ARBA" id="ARBA00012864"/>
    </source>
</evidence>
<evidence type="ECO:0000259" key="8">
    <source>
        <dbReference type="Pfam" id="PF01979"/>
    </source>
</evidence>
<sequence>MEQTHFTAIADTVWTNVNLITGELADKGLVTAKNQSVVVKDGRIIAILDQSSGTALPQAKRIIDGEGGWLSPGLIDCHTHLVFAGNRANEFEQRLEGVPYETIAKQGGGILSTVTATRSASEEELLKLALPRLDVLIAEGVTTVEIKSGYGLTLGDELKILRVAKQLANHRPINISTTLLAAHAVPPEFKGKADQYIDLVCNKIIPQAAEQQLADAVDVFCEGIGFSPVQSEKVMQAAKANGLGVKAHVEQLSNLSGAALTAKYQGWSADHLEYLDEAGVKALSDSNTVAVLLPGAFYFLREQQLPPMELLRKYQVPMALATDFNPGTSPLASIRLMMNMGCTLFHMTPSEVIAAVTANGAKALKMEETRGVIKEGMTADMVLWDIQHPAELAYQFGPQVIKQRIVNGQITGSETHV</sequence>
<evidence type="ECO:0000256" key="6">
    <source>
        <dbReference type="ARBA" id="ARBA00023004"/>
    </source>
</evidence>
<evidence type="ECO:0000256" key="5">
    <source>
        <dbReference type="ARBA" id="ARBA00022833"/>
    </source>
</evidence>
<dbReference type="CDD" id="cd01296">
    <property type="entry name" value="Imidazolone-5PH"/>
    <property type="match status" value="1"/>
</dbReference>
<dbReference type="PANTHER" id="PTHR42752:SF1">
    <property type="entry name" value="IMIDAZOLONEPROPIONASE-RELATED"/>
    <property type="match status" value="1"/>
</dbReference>
<dbReference type="Gene3D" id="2.30.40.10">
    <property type="entry name" value="Urease, subunit C, domain 1"/>
    <property type="match status" value="1"/>
</dbReference>
<feature type="binding site" evidence="7">
    <location>
        <position position="325"/>
    </location>
    <ligand>
        <name>N-formimidoyl-L-glutamate</name>
        <dbReference type="ChEBI" id="CHEBI:58928"/>
    </ligand>
</feature>
<evidence type="ECO:0000313" key="9">
    <source>
        <dbReference type="EMBL" id="MDE1460559.1"/>
    </source>
</evidence>
<feature type="binding site" evidence="7">
    <location>
        <position position="78"/>
    </location>
    <ligand>
        <name>Zn(2+)</name>
        <dbReference type="ChEBI" id="CHEBI:29105"/>
    </ligand>
</feature>
<dbReference type="SUPFAM" id="SSF51338">
    <property type="entry name" value="Composite domain of metallo-dependent hydrolases"/>
    <property type="match status" value="1"/>
</dbReference>
<evidence type="ECO:0000256" key="4">
    <source>
        <dbReference type="ARBA" id="ARBA00022808"/>
    </source>
</evidence>